<dbReference type="InterPro" id="IPR043132">
    <property type="entry name" value="BCAT-like_C"/>
</dbReference>
<dbReference type="Gene3D" id="3.20.10.10">
    <property type="entry name" value="D-amino Acid Aminotransferase, subunit A, domain 2"/>
    <property type="match status" value="1"/>
</dbReference>
<dbReference type="GO" id="GO:0008483">
    <property type="term" value="F:transaminase activity"/>
    <property type="evidence" value="ECO:0007669"/>
    <property type="project" value="UniProtKB-KW"/>
</dbReference>
<comment type="similarity">
    <text evidence="2">Belongs to the class-IV pyridoxal-phosphate-dependent aminotransferase family.</text>
</comment>
<dbReference type="Gene3D" id="3.30.470.10">
    <property type="match status" value="1"/>
</dbReference>
<reference evidence="6 7" key="1">
    <citation type="submission" date="2024-07" db="EMBL/GenBank/DDBJ databases">
        <title>Section-level genome sequencing and comparative genomics of Aspergillus sections Usti and Cavernicolus.</title>
        <authorList>
            <consortium name="Lawrence Berkeley National Laboratory"/>
            <person name="Nybo J.L."/>
            <person name="Vesth T.C."/>
            <person name="Theobald S."/>
            <person name="Frisvad J.C."/>
            <person name="Larsen T.O."/>
            <person name="Kjaerboelling I."/>
            <person name="Rothschild-Mancinelli K."/>
            <person name="Lyhne E.K."/>
            <person name="Kogle M.E."/>
            <person name="Barry K."/>
            <person name="Clum A."/>
            <person name="Na H."/>
            <person name="Ledsgaard L."/>
            <person name="Lin J."/>
            <person name="Lipzen A."/>
            <person name="Kuo A."/>
            <person name="Riley R."/>
            <person name="Mondo S."/>
            <person name="Labutti K."/>
            <person name="Haridas S."/>
            <person name="Pangalinan J."/>
            <person name="Salamov A.A."/>
            <person name="Simmons B.A."/>
            <person name="Magnuson J.K."/>
            <person name="Chen J."/>
            <person name="Drula E."/>
            <person name="Henrissat B."/>
            <person name="Wiebenga A."/>
            <person name="Lubbers R.J."/>
            <person name="Gomes A.C."/>
            <person name="Makela M.R."/>
            <person name="Stajich J."/>
            <person name="Grigoriev I.V."/>
            <person name="Mortensen U.H."/>
            <person name="De Vries R.P."/>
            <person name="Baker S.E."/>
            <person name="Andersen M.R."/>
        </authorList>
    </citation>
    <scope>NUCLEOTIDE SEQUENCE [LARGE SCALE GENOMIC DNA]</scope>
    <source>
        <strain evidence="6 7">CBS 209.92</strain>
    </source>
</reference>
<dbReference type="PIRSF" id="PIRSF006468">
    <property type="entry name" value="BCAT1"/>
    <property type="match status" value="1"/>
</dbReference>
<proteinExistence type="inferred from homology"/>
<dbReference type="InterPro" id="IPR005786">
    <property type="entry name" value="B_amino_transII"/>
</dbReference>
<dbReference type="PANTHER" id="PTHR42825:SF2">
    <property type="entry name" value="BRANCHED-CHAIN-AMINO-ACID AMINOTRANSFERASE 3, CHLOROPLASTIC-RELATED"/>
    <property type="match status" value="1"/>
</dbReference>
<evidence type="ECO:0000256" key="3">
    <source>
        <dbReference type="ARBA" id="ARBA00022576"/>
    </source>
</evidence>
<evidence type="ECO:0000256" key="4">
    <source>
        <dbReference type="ARBA" id="ARBA00022679"/>
    </source>
</evidence>
<evidence type="ECO:0000256" key="1">
    <source>
        <dbReference type="ARBA" id="ARBA00001933"/>
    </source>
</evidence>
<dbReference type="Proteomes" id="UP001610563">
    <property type="component" value="Unassembled WGS sequence"/>
</dbReference>
<dbReference type="PANTHER" id="PTHR42825">
    <property type="entry name" value="AMINO ACID AMINOTRANSFERASE"/>
    <property type="match status" value="1"/>
</dbReference>
<dbReference type="InterPro" id="IPR036038">
    <property type="entry name" value="Aminotransferase-like"/>
</dbReference>
<dbReference type="EMBL" id="JBFTWV010000020">
    <property type="protein sequence ID" value="KAL2797326.1"/>
    <property type="molecule type" value="Genomic_DNA"/>
</dbReference>
<keyword evidence="5" id="KW-0663">Pyridoxal phosphate</keyword>
<keyword evidence="4" id="KW-0808">Transferase</keyword>
<evidence type="ECO:0000313" key="6">
    <source>
        <dbReference type="EMBL" id="KAL2797326.1"/>
    </source>
</evidence>
<keyword evidence="3 6" id="KW-0032">Aminotransferase</keyword>
<evidence type="ECO:0000256" key="5">
    <source>
        <dbReference type="ARBA" id="ARBA00022898"/>
    </source>
</evidence>
<dbReference type="InterPro" id="IPR043131">
    <property type="entry name" value="BCAT-like_N"/>
</dbReference>
<dbReference type="GO" id="GO:0016829">
    <property type="term" value="F:lyase activity"/>
    <property type="evidence" value="ECO:0007669"/>
    <property type="project" value="UniProtKB-KW"/>
</dbReference>
<evidence type="ECO:0000256" key="2">
    <source>
        <dbReference type="ARBA" id="ARBA00009320"/>
    </source>
</evidence>
<dbReference type="InterPro" id="IPR001544">
    <property type="entry name" value="Aminotrans_IV"/>
</dbReference>
<organism evidence="6 7">
    <name type="scientific">Aspergillus keveii</name>
    <dbReference type="NCBI Taxonomy" id="714993"/>
    <lineage>
        <taxon>Eukaryota</taxon>
        <taxon>Fungi</taxon>
        <taxon>Dikarya</taxon>
        <taxon>Ascomycota</taxon>
        <taxon>Pezizomycotina</taxon>
        <taxon>Eurotiomycetes</taxon>
        <taxon>Eurotiomycetidae</taxon>
        <taxon>Eurotiales</taxon>
        <taxon>Aspergillaceae</taxon>
        <taxon>Aspergillus</taxon>
        <taxon>Aspergillus subgen. Nidulantes</taxon>
    </lineage>
</organism>
<sequence length="374" mass="40300">MSPTSYPRPPLEGLDWHNLGFEPVEVNGHIECRFSRETNKWGPPTFIADPHIRLHGLTPALNYGQQIFEGMKAFRTASGAIKLFRPEQNAARFARSAQAVAIPSIPGSLFLEAVHLAVGANTEFVPPTGIPGAAMYVRPLAFATSATVGLKLASEFLFCVYVLPVAPLHGNNQGSGTHGVRALVVEDFDRAAPRGTGDVKVGGNYGPVLGRIDQARGEGYGLTLHLDSASRTLVDEFSTSGFIGVRQGADQGTAMPTLVVSDSKTIVPSVTIDSVCTVALSLGWAVQKRPIEFAEVRQFAEVYAAGTAAMLVPVQSVERRSTGEAIQFHVDYTSPRSTFAQLYDALSQVQQGLVPDQWGWMHEVMQPTGDLVRK</sequence>
<gene>
    <name evidence="6" type="ORF">BJX66DRAFT_348944</name>
</gene>
<protein>
    <submittedName>
        <fullName evidence="6">Branched-chain amino acid aminotransferase/4-amino-4-deoxychorismate lyase</fullName>
    </submittedName>
</protein>
<dbReference type="SUPFAM" id="SSF56752">
    <property type="entry name" value="D-aminoacid aminotransferase-like PLP-dependent enzymes"/>
    <property type="match status" value="1"/>
</dbReference>
<comment type="caution">
    <text evidence="6">The sequence shown here is derived from an EMBL/GenBank/DDBJ whole genome shotgun (WGS) entry which is preliminary data.</text>
</comment>
<keyword evidence="6" id="KW-0456">Lyase</keyword>
<dbReference type="Pfam" id="PF01063">
    <property type="entry name" value="Aminotran_4"/>
    <property type="match status" value="1"/>
</dbReference>
<comment type="cofactor">
    <cofactor evidence="1">
        <name>pyridoxal 5'-phosphate</name>
        <dbReference type="ChEBI" id="CHEBI:597326"/>
    </cofactor>
</comment>
<evidence type="ECO:0000313" key="7">
    <source>
        <dbReference type="Proteomes" id="UP001610563"/>
    </source>
</evidence>
<keyword evidence="7" id="KW-1185">Reference proteome</keyword>
<name>A0ABR4GEF7_9EURO</name>
<accession>A0ABR4GEF7</accession>